<evidence type="ECO:0000313" key="1">
    <source>
        <dbReference type="EMBL" id="QWS34128.1"/>
    </source>
</evidence>
<protein>
    <submittedName>
        <fullName evidence="1">Alpha-glucosidase</fullName>
    </submittedName>
</protein>
<sequence length="574" mass="63641">MTEPEPWWTGAVVYQVYPRSFADGDGDGVGDLAGLRKHLDHIADLGVDVVWLSPVYRSPQADNGYDISDYEDIDPLFGTIDEFDALLVEVHRRGMRLVMDLVVNHSSDQHPWFRAALQSPTCPKHDWYIWRDPVDGHEPNGWRAAFGGPAWSWDPGTRQYYLHMFTPQQPDLNWNNPDLRAAVYDMMNRWLDRGVDGFRMDVINHIAKDADALSGDSDAYVMQPRIHDHLQEMHERVFAGRDALLTVGEMPGVTVEDAALFTDPDRHELDMVFQFEHVGLDHAASSKFTRQATDLPTLKHSLARWQTGLEDRGWNSLYLSNHDQPRPVSRFGPGGLGAGAGASAGAGAGAGDDPFAYRYEAATLLATVLHLHRGTPYVYQGDEIGMVNAGFTSLDEYRDVESLNWFRGAVGRGMPIAEALEALSFRSRDNARTPIPWDDTEPAGGFSTATPWIGMGQGWPRVTVAADRAAGERSVYEHHRRLIDLRHRSRTVRLGSFTLLEAEHPTLWAFTRALPDGAAASEVPLVVVANLSAQDLELPADVAGRAGDLVLGNLGAPPVPALLRPWEARVHACR</sequence>
<dbReference type="Proteomes" id="UP000681794">
    <property type="component" value="Chromosome"/>
</dbReference>
<gene>
    <name evidence="1" type="ORF">KM842_02725</name>
</gene>
<reference evidence="1" key="1">
    <citation type="submission" date="2021-06" db="EMBL/GenBank/DDBJ databases">
        <authorList>
            <person name="Ellington A.J."/>
            <person name="Bryan N.C."/>
            <person name="Christner B.C."/>
            <person name="Reisch C.R."/>
        </authorList>
    </citation>
    <scope>NUCLEOTIDE SEQUENCE</scope>
    <source>
        <strain evidence="1">L6-1</strain>
    </source>
</reference>
<organism evidence="1 2">
    <name type="scientific">Curtobacterium aetherium</name>
    <dbReference type="NCBI Taxonomy" id="2841594"/>
    <lineage>
        <taxon>Bacteria</taxon>
        <taxon>Bacillati</taxon>
        <taxon>Actinomycetota</taxon>
        <taxon>Actinomycetes</taxon>
        <taxon>Micrococcales</taxon>
        <taxon>Microbacteriaceae</taxon>
        <taxon>Curtobacterium</taxon>
    </lineage>
</organism>
<keyword evidence="2" id="KW-1185">Reference proteome</keyword>
<dbReference type="EMBL" id="CP076544">
    <property type="protein sequence ID" value="QWS34128.1"/>
    <property type="molecule type" value="Genomic_DNA"/>
</dbReference>
<accession>A0ACD1E5A8</accession>
<name>A0ACD1E5A8_9MICO</name>
<evidence type="ECO:0000313" key="2">
    <source>
        <dbReference type="Proteomes" id="UP000681794"/>
    </source>
</evidence>
<proteinExistence type="predicted"/>